<feature type="domain" description="HMA" evidence="1">
    <location>
        <begin position="2"/>
        <end position="64"/>
    </location>
</feature>
<dbReference type="Gene3D" id="3.30.70.100">
    <property type="match status" value="1"/>
</dbReference>
<dbReference type="Proteomes" id="UP000595823">
    <property type="component" value="Chromosome"/>
</dbReference>
<dbReference type="GO" id="GO:0046872">
    <property type="term" value="F:metal ion binding"/>
    <property type="evidence" value="ECO:0007669"/>
    <property type="project" value="InterPro"/>
</dbReference>
<name>A0A7T6Z4C8_9BACI</name>
<dbReference type="CDD" id="cd00371">
    <property type="entry name" value="HMA"/>
    <property type="match status" value="1"/>
</dbReference>
<reference evidence="2 3" key="1">
    <citation type="submission" date="2020-06" db="EMBL/GenBank/DDBJ databases">
        <title>Genomic analysis of Salicibibacter sp. NKC5-3.</title>
        <authorList>
            <person name="Oh Y.J."/>
        </authorList>
    </citation>
    <scope>NUCLEOTIDE SEQUENCE [LARGE SCALE GENOMIC DNA]</scope>
    <source>
        <strain evidence="2 3">NKC5-3</strain>
    </source>
</reference>
<dbReference type="KEGG" id="scia:HUG15_14480"/>
<dbReference type="Pfam" id="PF00403">
    <property type="entry name" value="HMA"/>
    <property type="match status" value="1"/>
</dbReference>
<gene>
    <name evidence="2" type="ORF">HUG15_14480</name>
</gene>
<dbReference type="EMBL" id="CP054705">
    <property type="protein sequence ID" value="QQK76651.1"/>
    <property type="molecule type" value="Genomic_DNA"/>
</dbReference>
<dbReference type="SUPFAM" id="SSF55008">
    <property type="entry name" value="HMA, heavy metal-associated domain"/>
    <property type="match status" value="1"/>
</dbReference>
<evidence type="ECO:0000313" key="2">
    <source>
        <dbReference type="EMBL" id="QQK76651.1"/>
    </source>
</evidence>
<sequence>MTNTTLNVQGMSCGHCANSVVGNVGQLDGVETVIGSFTRRKVDITFDLGKVNLKNITEVIEDVA</sequence>
<keyword evidence="3" id="KW-1185">Reference proteome</keyword>
<accession>A0A7T6Z4C8</accession>
<evidence type="ECO:0000259" key="1">
    <source>
        <dbReference type="PROSITE" id="PS50846"/>
    </source>
</evidence>
<dbReference type="InterPro" id="IPR006121">
    <property type="entry name" value="HMA_dom"/>
</dbReference>
<protein>
    <submittedName>
        <fullName evidence="2">Heavy-metal-associated domain-containing protein</fullName>
    </submittedName>
</protein>
<proteinExistence type="predicted"/>
<dbReference type="RefSeq" id="WP_200123779.1">
    <property type="nucleotide sequence ID" value="NZ_CP054705.1"/>
</dbReference>
<dbReference type="InterPro" id="IPR036163">
    <property type="entry name" value="HMA_dom_sf"/>
</dbReference>
<organism evidence="2 3">
    <name type="scientific">Salicibibacter cibarius</name>
    <dbReference type="NCBI Taxonomy" id="2743000"/>
    <lineage>
        <taxon>Bacteria</taxon>
        <taxon>Bacillati</taxon>
        <taxon>Bacillota</taxon>
        <taxon>Bacilli</taxon>
        <taxon>Bacillales</taxon>
        <taxon>Bacillaceae</taxon>
        <taxon>Salicibibacter</taxon>
    </lineage>
</organism>
<evidence type="ECO:0000313" key="3">
    <source>
        <dbReference type="Proteomes" id="UP000595823"/>
    </source>
</evidence>
<dbReference type="PROSITE" id="PS50846">
    <property type="entry name" value="HMA_2"/>
    <property type="match status" value="1"/>
</dbReference>
<dbReference type="AlphaFoldDB" id="A0A7T6Z4C8"/>